<dbReference type="Proteomes" id="UP000281118">
    <property type="component" value="Unassembled WGS sequence"/>
</dbReference>
<gene>
    <name evidence="1" type="ORF">EJP67_32980</name>
</gene>
<evidence type="ECO:0000313" key="2">
    <source>
        <dbReference type="Proteomes" id="UP000281118"/>
    </source>
</evidence>
<dbReference type="AlphaFoldDB" id="A0A3S0ZTF9"/>
<organism evidence="1 2">
    <name type="scientific">Variovorax guangxiensis</name>
    <dbReference type="NCBI Taxonomy" id="1775474"/>
    <lineage>
        <taxon>Bacteria</taxon>
        <taxon>Pseudomonadati</taxon>
        <taxon>Pseudomonadota</taxon>
        <taxon>Betaproteobacteria</taxon>
        <taxon>Burkholderiales</taxon>
        <taxon>Comamonadaceae</taxon>
        <taxon>Variovorax</taxon>
    </lineage>
</organism>
<proteinExistence type="predicted"/>
<dbReference type="EMBL" id="RXFT01000026">
    <property type="protein sequence ID" value="RUR71872.1"/>
    <property type="molecule type" value="Genomic_DNA"/>
</dbReference>
<dbReference type="OrthoDB" id="9155265at2"/>
<reference evidence="1 2" key="1">
    <citation type="submission" date="2018-12" db="EMBL/GenBank/DDBJ databases">
        <title>The genome sequences of Variovorax guangxiensis DSM 27352.</title>
        <authorList>
            <person name="Gao J."/>
            <person name="Sun J."/>
        </authorList>
    </citation>
    <scope>NUCLEOTIDE SEQUENCE [LARGE SCALE GENOMIC DNA]</scope>
    <source>
        <strain evidence="1 2">DSM 27352</strain>
    </source>
</reference>
<evidence type="ECO:0000313" key="1">
    <source>
        <dbReference type="EMBL" id="RUR71872.1"/>
    </source>
</evidence>
<accession>A0A3S0ZTF9</accession>
<comment type="caution">
    <text evidence="1">The sequence shown here is derived from an EMBL/GenBank/DDBJ whole genome shotgun (WGS) entry which is preliminary data.</text>
</comment>
<sequence length="96" mass="10933">MSERAPAQPSPDWKAHAYPLQQVLIKLQGTRRSNKTAIVNQLEIVRSRLQVGEEKGSEHDDDFGYSFKYERAVDGPSFFDEPCGYESDLYPAEPRS</sequence>
<name>A0A3S0ZTF9_9BURK</name>
<protein>
    <submittedName>
        <fullName evidence="1">Uncharacterized protein</fullName>
    </submittedName>
</protein>